<evidence type="ECO:0000313" key="9">
    <source>
        <dbReference type="Proteomes" id="UP000292881"/>
    </source>
</evidence>
<comment type="caution">
    <text evidence="8">The sequence shown here is derived from an EMBL/GenBank/DDBJ whole genome shotgun (WGS) entry which is preliminary data.</text>
</comment>
<evidence type="ECO:0000256" key="1">
    <source>
        <dbReference type="ARBA" id="ARBA00022630"/>
    </source>
</evidence>
<comment type="function">
    <text evidence="6">Also exhibits azoreductase activity. Catalyzes the reductive cleavage of the azo bond in aromatic azo compounds to the corresponding amines.</text>
</comment>
<dbReference type="SUPFAM" id="SSF52218">
    <property type="entry name" value="Flavoproteins"/>
    <property type="match status" value="1"/>
</dbReference>
<keyword evidence="4 6" id="KW-0520">NAD</keyword>
<feature type="domain" description="Flavodoxin-like fold" evidence="7">
    <location>
        <begin position="1"/>
        <end position="201"/>
    </location>
</feature>
<dbReference type="Gene3D" id="3.40.50.360">
    <property type="match status" value="1"/>
</dbReference>
<dbReference type="EC" id="1.6.5.-" evidence="6"/>
<keyword evidence="3 6" id="KW-0560">Oxidoreductase</keyword>
<comment type="cofactor">
    <cofactor evidence="6">
        <name>FMN</name>
        <dbReference type="ChEBI" id="CHEBI:58210"/>
    </cofactor>
    <text evidence="6">Binds 1 FMN per subunit.</text>
</comment>
<feature type="binding site" evidence="6">
    <location>
        <begin position="97"/>
        <end position="100"/>
    </location>
    <ligand>
        <name>FMN</name>
        <dbReference type="ChEBI" id="CHEBI:58210"/>
    </ligand>
</feature>
<keyword evidence="1 6" id="KW-0285">Flavoprotein</keyword>
<organism evidence="8 9">
    <name type="scientific">Agromyces binzhouensis</name>
    <dbReference type="NCBI Taxonomy" id="1817495"/>
    <lineage>
        <taxon>Bacteria</taxon>
        <taxon>Bacillati</taxon>
        <taxon>Actinomycetota</taxon>
        <taxon>Actinomycetes</taxon>
        <taxon>Micrococcales</taxon>
        <taxon>Microbacteriaceae</taxon>
        <taxon>Agromyces</taxon>
    </lineage>
</organism>
<dbReference type="GO" id="GO:0010181">
    <property type="term" value="F:FMN binding"/>
    <property type="evidence" value="ECO:0007669"/>
    <property type="project" value="UniProtKB-UniRule"/>
</dbReference>
<dbReference type="EC" id="1.7.1.17" evidence="6"/>
<comment type="function">
    <text evidence="6">Quinone reductase that provides resistance to thiol-specific stress caused by electrophilic quinones.</text>
</comment>
<keyword evidence="9" id="KW-1185">Reference proteome</keyword>
<dbReference type="HAMAP" id="MF_01216">
    <property type="entry name" value="Azoreductase_type1"/>
    <property type="match status" value="1"/>
</dbReference>
<keyword evidence="2 6" id="KW-0288">FMN</keyword>
<evidence type="ECO:0000259" key="7">
    <source>
        <dbReference type="Pfam" id="PF02525"/>
    </source>
</evidence>
<evidence type="ECO:0000256" key="3">
    <source>
        <dbReference type="ARBA" id="ARBA00023002"/>
    </source>
</evidence>
<evidence type="ECO:0000313" key="8">
    <source>
        <dbReference type="EMBL" id="RXZ48476.1"/>
    </source>
</evidence>
<comment type="caution">
    <text evidence="6">Lacks conserved residue(s) required for the propagation of feature annotation.</text>
</comment>
<dbReference type="PANTHER" id="PTHR43741">
    <property type="entry name" value="FMN-DEPENDENT NADH-AZOREDUCTASE 1"/>
    <property type="match status" value="1"/>
</dbReference>
<dbReference type="Pfam" id="PF02525">
    <property type="entry name" value="Flavodoxin_2"/>
    <property type="match status" value="1"/>
</dbReference>
<sequence length="217" mass="24059">MKLLHIIASPRSEASNTLRVSNALLDALGERIADLEVEEVELFQADLPAIAGDNIEAKYTLTVGQPIDKSHAESWKQIEREIDRFTHADAYVISTPMWNLSIPYALKYYIDCIVQPGYMFRYDELGRALPLVHGKKMVVVTSRGGDYSEASPLHAFDFQEPYLRAIFAFVGITDVTFVNAQTMDVSPEFRTASTANAIDEVLRVAGSEDWATLGAAA</sequence>
<dbReference type="InterPro" id="IPR050104">
    <property type="entry name" value="FMN-dep_NADH:Q_OxRdtase_AzoR1"/>
</dbReference>
<comment type="similarity">
    <text evidence="6">Belongs to the azoreductase type 1 family.</text>
</comment>
<dbReference type="GO" id="GO:0009055">
    <property type="term" value="F:electron transfer activity"/>
    <property type="evidence" value="ECO:0007669"/>
    <property type="project" value="UniProtKB-UniRule"/>
</dbReference>
<dbReference type="GO" id="GO:0016655">
    <property type="term" value="F:oxidoreductase activity, acting on NAD(P)H, quinone or similar compound as acceptor"/>
    <property type="evidence" value="ECO:0007669"/>
    <property type="project" value="InterPro"/>
</dbReference>
<evidence type="ECO:0000256" key="6">
    <source>
        <dbReference type="HAMAP-Rule" id="MF_01216"/>
    </source>
</evidence>
<name>A0A4Q2JNR9_9MICO</name>
<evidence type="ECO:0000256" key="2">
    <source>
        <dbReference type="ARBA" id="ARBA00022643"/>
    </source>
</evidence>
<accession>A0A4Q2JNR9</accession>
<feature type="binding site" evidence="6">
    <location>
        <begin position="142"/>
        <end position="145"/>
    </location>
    <ligand>
        <name>FMN</name>
        <dbReference type="ChEBI" id="CHEBI:58210"/>
    </ligand>
</feature>
<dbReference type="InterPro" id="IPR023048">
    <property type="entry name" value="NADH:quinone_OxRdtase_FMN_depd"/>
</dbReference>
<dbReference type="GO" id="GO:0016652">
    <property type="term" value="F:oxidoreductase activity, acting on NAD(P)H as acceptor"/>
    <property type="evidence" value="ECO:0007669"/>
    <property type="project" value="UniProtKB-UniRule"/>
</dbReference>
<comment type="subunit">
    <text evidence="6">Homodimer.</text>
</comment>
<feature type="binding site" evidence="6">
    <location>
        <position position="9"/>
    </location>
    <ligand>
        <name>FMN</name>
        <dbReference type="ChEBI" id="CHEBI:58210"/>
    </ligand>
</feature>
<dbReference type="RefSeq" id="WP_129234116.1">
    <property type="nucleotide sequence ID" value="NZ_SDPL01000081.1"/>
</dbReference>
<evidence type="ECO:0000256" key="5">
    <source>
        <dbReference type="ARBA" id="ARBA00048542"/>
    </source>
</evidence>
<reference evidence="8 9" key="1">
    <citation type="submission" date="2019-01" db="EMBL/GenBank/DDBJ databases">
        <authorList>
            <person name="Li J."/>
        </authorList>
    </citation>
    <scope>NUCLEOTIDE SEQUENCE [LARGE SCALE GENOMIC DNA]</scope>
    <source>
        <strain evidence="8 9">CGMCC 4.7180</strain>
    </source>
</reference>
<dbReference type="InterPro" id="IPR029039">
    <property type="entry name" value="Flavoprotein-like_sf"/>
</dbReference>
<proteinExistence type="inferred from homology"/>
<dbReference type="Proteomes" id="UP000292881">
    <property type="component" value="Unassembled WGS sequence"/>
</dbReference>
<dbReference type="OrthoDB" id="9787136at2"/>
<dbReference type="PANTHER" id="PTHR43741:SF4">
    <property type="entry name" value="FMN-DEPENDENT NADH:QUINONE OXIDOREDUCTASE"/>
    <property type="match status" value="1"/>
</dbReference>
<protein>
    <recommendedName>
        <fullName evidence="6">FMN dependent NADH:quinone oxidoreductase</fullName>
        <ecNumber evidence="6">1.6.5.-</ecNumber>
    </recommendedName>
    <alternativeName>
        <fullName evidence="6">Azo-dye reductase</fullName>
    </alternativeName>
    <alternativeName>
        <fullName evidence="6">FMN-dependent NADH-azo compound oxidoreductase</fullName>
    </alternativeName>
    <alternativeName>
        <fullName evidence="6">FMN-dependent NADH-azoreductase</fullName>
        <ecNumber evidence="6">1.7.1.17</ecNumber>
    </alternativeName>
</protein>
<gene>
    <name evidence="6" type="primary">azoR</name>
    <name evidence="8" type="ORF">ESO86_06245</name>
</gene>
<comment type="catalytic activity">
    <reaction evidence="5">
        <text>N,N-dimethyl-1,4-phenylenediamine + anthranilate + 2 NAD(+) = 2-(4-dimethylaminophenyl)diazenylbenzoate + 2 NADH + 2 H(+)</text>
        <dbReference type="Rhea" id="RHEA:55872"/>
        <dbReference type="ChEBI" id="CHEBI:15378"/>
        <dbReference type="ChEBI" id="CHEBI:15783"/>
        <dbReference type="ChEBI" id="CHEBI:16567"/>
        <dbReference type="ChEBI" id="CHEBI:57540"/>
        <dbReference type="ChEBI" id="CHEBI:57945"/>
        <dbReference type="ChEBI" id="CHEBI:71579"/>
        <dbReference type="EC" id="1.7.1.17"/>
    </reaction>
    <physiologicalReaction direction="right-to-left" evidence="5">
        <dbReference type="Rhea" id="RHEA:55874"/>
    </physiologicalReaction>
</comment>
<dbReference type="InterPro" id="IPR003680">
    <property type="entry name" value="Flavodoxin_fold"/>
</dbReference>
<evidence type="ECO:0000256" key="4">
    <source>
        <dbReference type="ARBA" id="ARBA00023027"/>
    </source>
</evidence>
<dbReference type="AlphaFoldDB" id="A0A4Q2JNR9"/>
<comment type="catalytic activity">
    <reaction evidence="6">
        <text>2 a quinone + NADH + H(+) = 2 a 1,4-benzosemiquinone + NAD(+)</text>
        <dbReference type="Rhea" id="RHEA:65952"/>
        <dbReference type="ChEBI" id="CHEBI:15378"/>
        <dbReference type="ChEBI" id="CHEBI:57540"/>
        <dbReference type="ChEBI" id="CHEBI:57945"/>
        <dbReference type="ChEBI" id="CHEBI:132124"/>
        <dbReference type="ChEBI" id="CHEBI:134225"/>
    </reaction>
</comment>
<dbReference type="EMBL" id="SDPL01000081">
    <property type="protein sequence ID" value="RXZ48476.1"/>
    <property type="molecule type" value="Genomic_DNA"/>
</dbReference>